<accession>A0A6N1VE43</accession>
<dbReference type="Gene3D" id="3.10.105.10">
    <property type="entry name" value="Dipeptide-binding Protein, Domain 3"/>
    <property type="match status" value="1"/>
</dbReference>
<dbReference type="PANTHER" id="PTHR30290:SF38">
    <property type="entry name" value="D,D-DIPEPTIDE-BINDING PERIPLASMIC PROTEIN DDPA-RELATED"/>
    <property type="match status" value="1"/>
</dbReference>
<feature type="signal peptide" evidence="4">
    <location>
        <begin position="1"/>
        <end position="33"/>
    </location>
</feature>
<keyword evidence="7" id="KW-1185">Reference proteome</keyword>
<dbReference type="PANTHER" id="PTHR30290">
    <property type="entry name" value="PERIPLASMIC BINDING COMPONENT OF ABC TRANSPORTER"/>
    <property type="match status" value="1"/>
</dbReference>
<dbReference type="InterPro" id="IPR030678">
    <property type="entry name" value="Peptide/Ni-bd"/>
</dbReference>
<dbReference type="InterPro" id="IPR039424">
    <property type="entry name" value="SBP_5"/>
</dbReference>
<feature type="domain" description="Solute-binding protein family 5" evidence="5">
    <location>
        <begin position="79"/>
        <end position="431"/>
    </location>
</feature>
<dbReference type="Proteomes" id="UP000509367">
    <property type="component" value="Chromosome"/>
</dbReference>
<evidence type="ECO:0000256" key="4">
    <source>
        <dbReference type="SAM" id="SignalP"/>
    </source>
</evidence>
<evidence type="ECO:0000313" key="6">
    <source>
        <dbReference type="EMBL" id="QKV19124.1"/>
    </source>
</evidence>
<evidence type="ECO:0000256" key="1">
    <source>
        <dbReference type="ARBA" id="ARBA00004418"/>
    </source>
</evidence>
<dbReference type="KEGG" id="orm:HTY61_11990"/>
<dbReference type="GO" id="GO:0043190">
    <property type="term" value="C:ATP-binding cassette (ABC) transporter complex"/>
    <property type="evidence" value="ECO:0007669"/>
    <property type="project" value="InterPro"/>
</dbReference>
<protein>
    <submittedName>
        <fullName evidence="6">ABC transporter substrate-binding protein</fullName>
    </submittedName>
</protein>
<dbReference type="RefSeq" id="WP_175277016.1">
    <property type="nucleotide sequence ID" value="NZ_CP054836.1"/>
</dbReference>
<dbReference type="Gene3D" id="3.40.190.10">
    <property type="entry name" value="Periplasmic binding protein-like II"/>
    <property type="match status" value="1"/>
</dbReference>
<gene>
    <name evidence="6" type="ORF">HTY61_11990</name>
</gene>
<comment type="similarity">
    <text evidence="2">Belongs to the bacterial solute-binding protein 5 family.</text>
</comment>
<comment type="subcellular location">
    <subcellularLocation>
        <location evidence="1">Periplasm</location>
    </subcellularLocation>
</comment>
<dbReference type="EMBL" id="CP054836">
    <property type="protein sequence ID" value="QKV19124.1"/>
    <property type="molecule type" value="Genomic_DNA"/>
</dbReference>
<dbReference type="AlphaFoldDB" id="A0A6N1VE43"/>
<dbReference type="GO" id="GO:1904680">
    <property type="term" value="F:peptide transmembrane transporter activity"/>
    <property type="evidence" value="ECO:0007669"/>
    <property type="project" value="TreeGrafter"/>
</dbReference>
<dbReference type="GO" id="GO:0015833">
    <property type="term" value="P:peptide transport"/>
    <property type="evidence" value="ECO:0007669"/>
    <property type="project" value="TreeGrafter"/>
</dbReference>
<evidence type="ECO:0000259" key="5">
    <source>
        <dbReference type="Pfam" id="PF00496"/>
    </source>
</evidence>
<dbReference type="Pfam" id="PF00496">
    <property type="entry name" value="SBP_bac_5"/>
    <property type="match status" value="1"/>
</dbReference>
<feature type="chain" id="PRO_5026712455" evidence="4">
    <location>
        <begin position="34"/>
        <end position="501"/>
    </location>
</feature>
<dbReference type="Gene3D" id="3.90.76.10">
    <property type="entry name" value="Dipeptide-binding Protein, Domain 1"/>
    <property type="match status" value="1"/>
</dbReference>
<evidence type="ECO:0000313" key="7">
    <source>
        <dbReference type="Proteomes" id="UP000509367"/>
    </source>
</evidence>
<dbReference type="CDD" id="cd00995">
    <property type="entry name" value="PBP2_NikA_DppA_OppA_like"/>
    <property type="match status" value="1"/>
</dbReference>
<evidence type="ECO:0000256" key="2">
    <source>
        <dbReference type="ARBA" id="ARBA00005695"/>
    </source>
</evidence>
<dbReference type="GO" id="GO:0030288">
    <property type="term" value="C:outer membrane-bounded periplasmic space"/>
    <property type="evidence" value="ECO:0007669"/>
    <property type="project" value="UniProtKB-ARBA"/>
</dbReference>
<dbReference type="InterPro" id="IPR000914">
    <property type="entry name" value="SBP_5_dom"/>
</dbReference>
<evidence type="ECO:0000256" key="3">
    <source>
        <dbReference type="ARBA" id="ARBA00022729"/>
    </source>
</evidence>
<proteinExistence type="inferred from homology"/>
<keyword evidence="3 4" id="KW-0732">Signal</keyword>
<organism evidence="6 7">
    <name type="scientific">Oricola thermophila</name>
    <dbReference type="NCBI Taxonomy" id="2742145"/>
    <lineage>
        <taxon>Bacteria</taxon>
        <taxon>Pseudomonadati</taxon>
        <taxon>Pseudomonadota</taxon>
        <taxon>Alphaproteobacteria</taxon>
        <taxon>Hyphomicrobiales</taxon>
        <taxon>Ahrensiaceae</taxon>
        <taxon>Oricola</taxon>
    </lineage>
</organism>
<reference evidence="6 7" key="1">
    <citation type="submission" date="2020-06" db="EMBL/GenBank/DDBJ databases">
        <title>Oricola thermophila sp. nov. isolated from a tidal sediments.</title>
        <authorList>
            <person name="Kwon K.K."/>
            <person name="Yang S.-H."/>
            <person name="Park M.-J."/>
        </authorList>
    </citation>
    <scope>NUCLEOTIDE SEQUENCE [LARGE SCALE GENOMIC DNA]</scope>
    <source>
        <strain evidence="6 7">MEBiC13590</strain>
    </source>
</reference>
<dbReference type="PIRSF" id="PIRSF002741">
    <property type="entry name" value="MppA"/>
    <property type="match status" value="1"/>
</dbReference>
<dbReference type="SUPFAM" id="SSF53850">
    <property type="entry name" value="Periplasmic binding protein-like II"/>
    <property type="match status" value="1"/>
</dbReference>
<name>A0A6N1VE43_9HYPH</name>
<sequence length="501" mass="54259">MSSQMPLTRRTCLLSATTALIAGMVLHPLAAGAQDVTTITAALASEPQSLDPIYDTDLPALNVFYNVYDQLTAIDFEGKVSPALAEEWFASEDLKTWTFKLRSGASFHDGSPVTAADVVFTYETAMNDPASRLGGYLGQIETVKAVSDHEVEFRLKSSFAPFDRQVTLVPIVCKAAYEKMGAAEFARKPIGSGAYSVEDWAAGGAITLKRFDDYWGGKGTYETVKFLPVPDETTRANAIQSGDLDIALLGPSAVPAVRASGAVDVIDQNSNRIIYVGFNSNAQWLGDVRIRKAVDFAIDRVAIGERLLNGAVTPSSQLVAPVSFGYDTSIPATSHDLDKAKELVEASGYDGAPLTLSYPTAIVPQSSQIAQAIAYFLEEAGLNVELDGREYSTMINDWFSSSLPGMYIMAFAPTMLDADLPFDMLLRTGGQGYTFDPEIDALLDAQLAEPDQEKRAEIFSRITAKVNETTSYAPLFSDTYTYGVTKGLNWRSRPDGLIVLK</sequence>